<evidence type="ECO:0000313" key="1">
    <source>
        <dbReference type="EnsemblMetazoa" id="CJA24125.1"/>
    </source>
</evidence>
<evidence type="ECO:0000313" key="2">
    <source>
        <dbReference type="Proteomes" id="UP000005237"/>
    </source>
</evidence>
<name>A0A8R1E6F3_CAEJA</name>
<dbReference type="Proteomes" id="UP000005237">
    <property type="component" value="Unassembled WGS sequence"/>
</dbReference>
<organism evidence="1 2">
    <name type="scientific">Caenorhabditis japonica</name>
    <dbReference type="NCBI Taxonomy" id="281687"/>
    <lineage>
        <taxon>Eukaryota</taxon>
        <taxon>Metazoa</taxon>
        <taxon>Ecdysozoa</taxon>
        <taxon>Nematoda</taxon>
        <taxon>Chromadorea</taxon>
        <taxon>Rhabditida</taxon>
        <taxon>Rhabditina</taxon>
        <taxon>Rhabditomorpha</taxon>
        <taxon>Rhabditoidea</taxon>
        <taxon>Rhabditidae</taxon>
        <taxon>Peloderinae</taxon>
        <taxon>Caenorhabditis</taxon>
    </lineage>
</organism>
<dbReference type="EnsemblMetazoa" id="CJA24125.1">
    <property type="protein sequence ID" value="CJA24125.1"/>
    <property type="gene ID" value="WBGene00179697"/>
</dbReference>
<protein>
    <submittedName>
        <fullName evidence="1">Uncharacterized protein</fullName>
    </submittedName>
</protein>
<sequence>MIPQQVHRCLENTIFTIFHETQCDKQSLERLNIELIDRCYSEAKVPYPVEFLERETQAEVVEVRVDEEAEEGKEEEEEVAAVPYIRLGRTAALTVPRCPGFENEFVEK</sequence>
<reference evidence="1" key="2">
    <citation type="submission" date="2022-06" db="UniProtKB">
        <authorList>
            <consortium name="EnsemblMetazoa"/>
        </authorList>
    </citation>
    <scope>IDENTIFICATION</scope>
    <source>
        <strain evidence="1">DF5081</strain>
    </source>
</reference>
<dbReference type="AlphaFoldDB" id="A0A8R1E6F3"/>
<reference evidence="2" key="1">
    <citation type="submission" date="2010-08" db="EMBL/GenBank/DDBJ databases">
        <authorList>
            <consortium name="Caenorhabditis japonica Sequencing Consortium"/>
            <person name="Wilson R.K."/>
        </authorList>
    </citation>
    <scope>NUCLEOTIDE SEQUENCE [LARGE SCALE GENOMIC DNA]</scope>
    <source>
        <strain evidence="2">DF5081</strain>
    </source>
</reference>
<accession>A0A8R1E6F3</accession>
<proteinExistence type="predicted"/>
<keyword evidence="2" id="KW-1185">Reference proteome</keyword>